<dbReference type="InterPro" id="IPR011009">
    <property type="entry name" value="Kinase-like_dom_sf"/>
</dbReference>
<feature type="compositionally biased region" description="Low complexity" evidence="6">
    <location>
        <begin position="422"/>
        <end position="440"/>
    </location>
</feature>
<dbReference type="EMBL" id="JARRAG010000001">
    <property type="protein sequence ID" value="MDG3003520.1"/>
    <property type="molecule type" value="Genomic_DNA"/>
</dbReference>
<feature type="region of interest" description="Disordered" evidence="6">
    <location>
        <begin position="396"/>
        <end position="448"/>
    </location>
</feature>
<dbReference type="InterPro" id="IPR011050">
    <property type="entry name" value="Pectin_lyase_fold/virulence"/>
</dbReference>
<feature type="compositionally biased region" description="Polar residues" evidence="6">
    <location>
        <begin position="372"/>
        <end position="384"/>
    </location>
</feature>
<dbReference type="PROSITE" id="PS00107">
    <property type="entry name" value="PROTEIN_KINASE_ATP"/>
    <property type="match status" value="1"/>
</dbReference>
<evidence type="ECO:0000256" key="3">
    <source>
        <dbReference type="ARBA" id="ARBA00022777"/>
    </source>
</evidence>
<dbReference type="InterPro" id="IPR017441">
    <property type="entry name" value="Protein_kinase_ATP_BS"/>
</dbReference>
<protein>
    <submittedName>
        <fullName evidence="8">Serine/threonine-protein kinase</fullName>
        <ecNumber evidence="8">2.7.11.1</ecNumber>
    </submittedName>
</protein>
<keyword evidence="9" id="KW-1185">Reference proteome</keyword>
<evidence type="ECO:0000313" key="8">
    <source>
        <dbReference type="EMBL" id="MDG3003520.1"/>
    </source>
</evidence>
<sequence length="869" mass="92081">MLDPKTSRFWKAALQSGLLDAEALAACWDAISPEKRDDAEHLDRRLGRQAVYLQRLTLWQAQQLLAGRITGFQVDRYILQELIGQGGMGRVYRAKDTRLDRHVALKILSPERMNNPRAIARFQREAKVGAQLQHENLVRLYDFGESQGRHFLVMEFIEGKTLGFYIATQGRIPPAVAARFCRQVALGLDHAHGKGLIHRDVNPYNVIVTKEGIAKLADMGLAIDLADEGKVTRDGATVGTFDYVAPEQARHSHSADIRSDIYSLGCTFYHMVAGQVPFPHPGLAEKLFAHQSQEAAPLAGLTPDVPPGLAEVVGKMMRKKPEERFQNPQEVAAALRPYTERSPVEREAVIAVGATGGDVRAPERGDLGSGDAPTSTTGGSDVGNEASQEFSIQVDLGPAPSLTGSVRNPRPWFGTAGPRPPSGCDSTSSGSDSGSAVSASRLDLPAGPGRPRWQKAAMLLGLLASGLAVEEGVRRSLGRGDAQVRRPTLSANVAKGASPGRVMPPIDWDKSPVAVLQPDGSMASAPDLLRAMETALGGKGIVVLRGGTPIELQAGEGHSISGRGTLQIQGVEGETTVLKIALDAAKPFLATGSGVNLVLKNLTIEVSRPAVPSVAASPAPAPPALIMAAGKALLEHCAIRTAPTHGYPGSCAIVSNGGGLSVTHCWFEGFETAVEIRALAGNDHILRQSMFVPGGTPSEAVKSGKPVRRGWAARIVFEGGGVPRGGRSVRFDHCTFVGEGLSQIVGFTGRSPLRLDAVGCAARVERLLGWSGSPSDASWTPKSLTWTGVDNQLDVAGDVWISTAEAAPTVSGADEWARIYSEKGLNRAAIQFTMAPLTPDGRLSPQAYSIVRATSPTPGADPYEVGPKP</sequence>
<feature type="binding site" evidence="5">
    <location>
        <position position="106"/>
    </location>
    <ligand>
        <name>ATP</name>
        <dbReference type="ChEBI" id="CHEBI:30616"/>
    </ligand>
</feature>
<dbReference type="PANTHER" id="PTHR43289:SF6">
    <property type="entry name" value="SERINE_THREONINE-PROTEIN KINASE NEKL-3"/>
    <property type="match status" value="1"/>
</dbReference>
<keyword evidence="2 5" id="KW-0547">Nucleotide-binding</keyword>
<dbReference type="Proteomes" id="UP001216907">
    <property type="component" value="Unassembled WGS sequence"/>
</dbReference>
<dbReference type="SUPFAM" id="SSF51126">
    <property type="entry name" value="Pectin lyase-like"/>
    <property type="match status" value="1"/>
</dbReference>
<keyword evidence="3 8" id="KW-0418">Kinase</keyword>
<comment type="caution">
    <text evidence="8">The sequence shown here is derived from an EMBL/GenBank/DDBJ whole genome shotgun (WGS) entry which is preliminary data.</text>
</comment>
<dbReference type="GO" id="GO:0004674">
    <property type="term" value="F:protein serine/threonine kinase activity"/>
    <property type="evidence" value="ECO:0007669"/>
    <property type="project" value="UniProtKB-EC"/>
</dbReference>
<organism evidence="8 9">
    <name type="scientific">Paludisphaera mucosa</name>
    <dbReference type="NCBI Taxonomy" id="3030827"/>
    <lineage>
        <taxon>Bacteria</taxon>
        <taxon>Pseudomonadati</taxon>
        <taxon>Planctomycetota</taxon>
        <taxon>Planctomycetia</taxon>
        <taxon>Isosphaerales</taxon>
        <taxon>Isosphaeraceae</taxon>
        <taxon>Paludisphaera</taxon>
    </lineage>
</organism>
<dbReference type="RefSeq" id="WP_277859870.1">
    <property type="nucleotide sequence ID" value="NZ_JARRAG010000001.1"/>
</dbReference>
<feature type="region of interest" description="Disordered" evidence="6">
    <location>
        <begin position="355"/>
        <end position="384"/>
    </location>
</feature>
<keyword evidence="1 8" id="KW-0808">Transferase</keyword>
<gene>
    <name evidence="8" type="ORF">PZE19_07060</name>
</gene>
<proteinExistence type="predicted"/>
<dbReference type="PROSITE" id="PS50011">
    <property type="entry name" value="PROTEIN_KINASE_DOM"/>
    <property type="match status" value="1"/>
</dbReference>
<dbReference type="Gene3D" id="1.10.510.10">
    <property type="entry name" value="Transferase(Phosphotransferase) domain 1"/>
    <property type="match status" value="1"/>
</dbReference>
<evidence type="ECO:0000313" key="9">
    <source>
        <dbReference type="Proteomes" id="UP001216907"/>
    </source>
</evidence>
<dbReference type="PANTHER" id="PTHR43289">
    <property type="entry name" value="MITOGEN-ACTIVATED PROTEIN KINASE KINASE KINASE 20-RELATED"/>
    <property type="match status" value="1"/>
</dbReference>
<dbReference type="CDD" id="cd14014">
    <property type="entry name" value="STKc_PknB_like"/>
    <property type="match status" value="1"/>
</dbReference>
<dbReference type="SUPFAM" id="SSF56112">
    <property type="entry name" value="Protein kinase-like (PK-like)"/>
    <property type="match status" value="1"/>
</dbReference>
<evidence type="ECO:0000256" key="4">
    <source>
        <dbReference type="ARBA" id="ARBA00022840"/>
    </source>
</evidence>
<dbReference type="EC" id="2.7.11.1" evidence="8"/>
<feature type="domain" description="Protein kinase" evidence="7">
    <location>
        <begin position="77"/>
        <end position="339"/>
    </location>
</feature>
<keyword evidence="4 5" id="KW-0067">ATP-binding</keyword>
<accession>A0ABT6F7Z3</accession>
<evidence type="ECO:0000256" key="2">
    <source>
        <dbReference type="ARBA" id="ARBA00022741"/>
    </source>
</evidence>
<dbReference type="Gene3D" id="3.30.200.20">
    <property type="entry name" value="Phosphorylase Kinase, domain 1"/>
    <property type="match status" value="1"/>
</dbReference>
<name>A0ABT6F7Z3_9BACT</name>
<evidence type="ECO:0000259" key="7">
    <source>
        <dbReference type="PROSITE" id="PS50011"/>
    </source>
</evidence>
<dbReference type="InterPro" id="IPR000719">
    <property type="entry name" value="Prot_kinase_dom"/>
</dbReference>
<evidence type="ECO:0000256" key="5">
    <source>
        <dbReference type="PROSITE-ProRule" id="PRU10141"/>
    </source>
</evidence>
<evidence type="ECO:0000256" key="1">
    <source>
        <dbReference type="ARBA" id="ARBA00022679"/>
    </source>
</evidence>
<dbReference type="Pfam" id="PF00069">
    <property type="entry name" value="Pkinase"/>
    <property type="match status" value="1"/>
</dbReference>
<evidence type="ECO:0000256" key="6">
    <source>
        <dbReference type="SAM" id="MobiDB-lite"/>
    </source>
</evidence>
<reference evidence="8 9" key="1">
    <citation type="submission" date="2023-03" db="EMBL/GenBank/DDBJ databases">
        <title>Paludisphaera mucosa sp. nov. a novel planctomycete from northern fen.</title>
        <authorList>
            <person name="Ivanova A."/>
        </authorList>
    </citation>
    <scope>NUCLEOTIDE SEQUENCE [LARGE SCALE GENOMIC DNA]</scope>
    <source>
        <strain evidence="8 9">Pla2</strain>
    </source>
</reference>